<reference evidence="2" key="1">
    <citation type="submission" date="2015-10" db="EMBL/GenBank/DDBJ databases">
        <authorList>
            <person name="Gilbert D.G."/>
        </authorList>
    </citation>
    <scope>NUCLEOTIDE SEQUENCE</scope>
</reference>
<comment type="similarity">
    <text evidence="1">Belongs to the DTD family.</text>
</comment>
<accession>A0A160VHK4</accession>
<evidence type="ECO:0000313" key="2">
    <source>
        <dbReference type="EMBL" id="CUV10308.1"/>
    </source>
</evidence>
<dbReference type="PANTHER" id="PTHR10472:SF5">
    <property type="entry name" value="D-AMINOACYL-TRNA DEACYLASE 1"/>
    <property type="match status" value="1"/>
</dbReference>
<evidence type="ECO:0000256" key="1">
    <source>
        <dbReference type="ARBA" id="ARBA00009673"/>
    </source>
</evidence>
<name>A0A160VHK4_9ZZZZ</name>
<dbReference type="GO" id="GO:0005737">
    <property type="term" value="C:cytoplasm"/>
    <property type="evidence" value="ECO:0007669"/>
    <property type="project" value="InterPro"/>
</dbReference>
<dbReference type="InterPro" id="IPR023509">
    <property type="entry name" value="DTD-like_sf"/>
</dbReference>
<dbReference type="FunFam" id="3.50.80.10:FF:000001">
    <property type="entry name" value="D-aminoacyl-tRNA deacylase"/>
    <property type="match status" value="1"/>
</dbReference>
<dbReference type="Gene3D" id="3.50.80.10">
    <property type="entry name" value="D-tyrosyl-tRNA(Tyr) deacylase"/>
    <property type="match status" value="1"/>
</dbReference>
<dbReference type="GO" id="GO:0051500">
    <property type="term" value="F:D-tyrosyl-tRNA(Tyr) deacylase activity"/>
    <property type="evidence" value="ECO:0007669"/>
    <property type="project" value="TreeGrafter"/>
</dbReference>
<dbReference type="SUPFAM" id="SSF69500">
    <property type="entry name" value="DTD-like"/>
    <property type="match status" value="1"/>
</dbReference>
<gene>
    <name evidence="2" type="ORF">MGWOODY_Mmi2172</name>
</gene>
<dbReference type="PANTHER" id="PTHR10472">
    <property type="entry name" value="D-TYROSYL-TRNA TYR DEACYLASE"/>
    <property type="match status" value="1"/>
</dbReference>
<dbReference type="CDD" id="cd00563">
    <property type="entry name" value="Dtyr_deacylase"/>
    <property type="match status" value="1"/>
</dbReference>
<protein>
    <submittedName>
        <fullName evidence="2">D-tyrosyl-tRNA(Tyr) deacylase</fullName>
    </submittedName>
</protein>
<dbReference type="InterPro" id="IPR003732">
    <property type="entry name" value="Daa-tRNA_deacyls_DTD"/>
</dbReference>
<organism evidence="2">
    <name type="scientific">hydrothermal vent metagenome</name>
    <dbReference type="NCBI Taxonomy" id="652676"/>
    <lineage>
        <taxon>unclassified sequences</taxon>
        <taxon>metagenomes</taxon>
        <taxon>ecological metagenomes</taxon>
    </lineage>
</organism>
<sequence length="147" mass="16058">MIAVIQRCSRANVKIGQNIVGQIGNGLVILLGLKKDDNEEDADFLVKKVSGLRIYNDSNEKMNLSIKDVDGSALVISQFTLCGDTKKGRRPSFIHAAPPKEGRRLYEYFISSLLKAGVPVESGEFGAMMDVELVNEGPATFILNSNQ</sequence>
<dbReference type="AlphaFoldDB" id="A0A160VHK4"/>
<dbReference type="EMBL" id="FAXC01000396">
    <property type="protein sequence ID" value="CUV10308.1"/>
    <property type="molecule type" value="Genomic_DNA"/>
</dbReference>
<dbReference type="Pfam" id="PF02580">
    <property type="entry name" value="Tyr_Deacylase"/>
    <property type="match status" value="1"/>
</dbReference>
<dbReference type="NCBIfam" id="TIGR00256">
    <property type="entry name" value="D-aminoacyl-tRNA deacylase"/>
    <property type="match status" value="1"/>
</dbReference>
<dbReference type="HAMAP" id="MF_00518">
    <property type="entry name" value="Deacylase_Dtd"/>
    <property type="match status" value="1"/>
</dbReference>
<proteinExistence type="inferred from homology"/>